<dbReference type="HOGENOM" id="CLU_2061749_0_0_1"/>
<accession>A0A0D0C793</accession>
<dbReference type="AlphaFoldDB" id="A0A0D0C793"/>
<sequence>MGGQGQTLTATSMSPQPTGTISLIDTGTPSVQSLPSASNPPALSPTSTPFGSPVQATYNPPSPLPNPFAGLPHADLQGLESLDLNNPSFFNSTNISATASPSTETTTENPTGNAMDTDA</sequence>
<evidence type="ECO:0000313" key="3">
    <source>
        <dbReference type="Proteomes" id="UP000053593"/>
    </source>
</evidence>
<feature type="compositionally biased region" description="Low complexity" evidence="1">
    <location>
        <begin position="33"/>
        <end position="49"/>
    </location>
</feature>
<feature type="region of interest" description="Disordered" evidence="1">
    <location>
        <begin position="92"/>
        <end position="119"/>
    </location>
</feature>
<keyword evidence="3" id="KW-1185">Reference proteome</keyword>
<dbReference type="Proteomes" id="UP000053593">
    <property type="component" value="Unassembled WGS sequence"/>
</dbReference>
<reference evidence="2 3" key="1">
    <citation type="submission" date="2014-04" db="EMBL/GenBank/DDBJ databases">
        <title>Evolutionary Origins and Diversification of the Mycorrhizal Mutualists.</title>
        <authorList>
            <consortium name="DOE Joint Genome Institute"/>
            <consortium name="Mycorrhizal Genomics Consortium"/>
            <person name="Kohler A."/>
            <person name="Kuo A."/>
            <person name="Nagy L.G."/>
            <person name="Floudas D."/>
            <person name="Copeland A."/>
            <person name="Barry K.W."/>
            <person name="Cichocki N."/>
            <person name="Veneault-Fourrey C."/>
            <person name="LaButti K."/>
            <person name="Lindquist E.A."/>
            <person name="Lipzen A."/>
            <person name="Lundell T."/>
            <person name="Morin E."/>
            <person name="Murat C."/>
            <person name="Riley R."/>
            <person name="Ohm R."/>
            <person name="Sun H."/>
            <person name="Tunlid A."/>
            <person name="Henrissat B."/>
            <person name="Grigoriev I.V."/>
            <person name="Hibbett D.S."/>
            <person name="Martin F."/>
        </authorList>
    </citation>
    <scope>NUCLEOTIDE SEQUENCE [LARGE SCALE GENOMIC DNA]</scope>
    <source>
        <strain evidence="2 3">FD-317 M1</strain>
    </source>
</reference>
<organism evidence="2 3">
    <name type="scientific">Collybiopsis luxurians FD-317 M1</name>
    <dbReference type="NCBI Taxonomy" id="944289"/>
    <lineage>
        <taxon>Eukaryota</taxon>
        <taxon>Fungi</taxon>
        <taxon>Dikarya</taxon>
        <taxon>Basidiomycota</taxon>
        <taxon>Agaricomycotina</taxon>
        <taxon>Agaricomycetes</taxon>
        <taxon>Agaricomycetidae</taxon>
        <taxon>Agaricales</taxon>
        <taxon>Marasmiineae</taxon>
        <taxon>Omphalotaceae</taxon>
        <taxon>Collybiopsis</taxon>
        <taxon>Collybiopsis luxurians</taxon>
    </lineage>
</organism>
<gene>
    <name evidence="2" type="ORF">GYMLUDRAFT_51075</name>
</gene>
<dbReference type="EMBL" id="KN834893">
    <property type="protein sequence ID" value="KIK50613.1"/>
    <property type="molecule type" value="Genomic_DNA"/>
</dbReference>
<feature type="compositionally biased region" description="Polar residues" evidence="1">
    <location>
        <begin position="1"/>
        <end position="32"/>
    </location>
</feature>
<proteinExistence type="predicted"/>
<protein>
    <submittedName>
        <fullName evidence="2">Uncharacterized protein</fullName>
    </submittedName>
</protein>
<feature type="region of interest" description="Disordered" evidence="1">
    <location>
        <begin position="1"/>
        <end position="74"/>
    </location>
</feature>
<evidence type="ECO:0000313" key="2">
    <source>
        <dbReference type="EMBL" id="KIK50613.1"/>
    </source>
</evidence>
<name>A0A0D0C793_9AGAR</name>
<feature type="compositionally biased region" description="Low complexity" evidence="1">
    <location>
        <begin position="96"/>
        <end position="119"/>
    </location>
</feature>
<evidence type="ECO:0000256" key="1">
    <source>
        <dbReference type="SAM" id="MobiDB-lite"/>
    </source>
</evidence>